<comment type="similarity">
    <text evidence="3">Belongs to the kynurenine formamidase family.</text>
</comment>
<dbReference type="EMBL" id="KI912113">
    <property type="protein sequence ID" value="ETS80133.1"/>
    <property type="molecule type" value="Genomic_DNA"/>
</dbReference>
<dbReference type="InterPro" id="IPR013094">
    <property type="entry name" value="AB_hydrolase_3"/>
</dbReference>
<feature type="active site" evidence="3">
    <location>
        <position position="260"/>
    </location>
</feature>
<dbReference type="ESTHER" id="9pezi-w3x1x5">
    <property type="family name" value="Kynurenine-formamidase"/>
</dbReference>
<proteinExistence type="inferred from homology"/>
<reference evidence="6" key="1">
    <citation type="journal article" date="2015" name="BMC Genomics">
        <title>Genomic and transcriptomic analysis of the endophytic fungus Pestalotiopsis fici reveals its lifestyle and high potential for synthesis of natural products.</title>
        <authorList>
            <person name="Wang X."/>
            <person name="Zhang X."/>
            <person name="Liu L."/>
            <person name="Xiang M."/>
            <person name="Wang W."/>
            <person name="Sun X."/>
            <person name="Che Y."/>
            <person name="Guo L."/>
            <person name="Liu G."/>
            <person name="Guo L."/>
            <person name="Wang C."/>
            <person name="Yin W.B."/>
            <person name="Stadler M."/>
            <person name="Zhang X."/>
            <person name="Liu X."/>
        </authorList>
    </citation>
    <scope>NUCLEOTIDE SEQUENCE [LARGE SCALE GENOMIC DNA]</scope>
    <source>
        <strain evidence="6">W106-1 / CGMCC3.15140</strain>
    </source>
</reference>
<gene>
    <name evidence="5" type="ORF">PFICI_07662</name>
</gene>
<feature type="short sequence motif" description="HGGXW" evidence="3">
    <location>
        <begin position="42"/>
        <end position="46"/>
    </location>
</feature>
<dbReference type="InterPro" id="IPR029058">
    <property type="entry name" value="AB_hydrolase_fold"/>
</dbReference>
<evidence type="ECO:0000313" key="5">
    <source>
        <dbReference type="EMBL" id="ETS80133.1"/>
    </source>
</evidence>
<dbReference type="eggNOG" id="ENOG502S28Q">
    <property type="taxonomic scope" value="Eukaryota"/>
</dbReference>
<sequence>MSSSLTYEAHRYGKDHELQRVGVWTLPDTGSQSKEPWIIYIHGGAWRDFRIDHKTFGPTIDATSSSPAFAGFASVDYRLSPHPSFPQDPATTPAEEYRNARHPDHICDVWSALAFLQGRYGFGSNYVLVGHSAGATLALQLLMGATALRGSAPPADAALPRAIVGLEGIYDLQGLVDRLGPAYGELFEGAFGGPETWAHVSPLRFQGDFGGRGWKAGELVVLGWGPQDELIDEPEIDGMARRLEKDKVRMLVLKDLEGTHDGMWEDGRPFADVVLKTLAELKR</sequence>
<accession>W3X1X5</accession>
<dbReference type="RefSeq" id="XP_007834434.1">
    <property type="nucleotide sequence ID" value="XM_007836243.1"/>
</dbReference>
<evidence type="ECO:0000256" key="1">
    <source>
        <dbReference type="ARBA" id="ARBA00022801"/>
    </source>
</evidence>
<dbReference type="EC" id="3.5.1.9" evidence="3"/>
<dbReference type="STRING" id="1229662.W3X1X5"/>
<dbReference type="PANTHER" id="PTHR48081:SF33">
    <property type="entry name" value="KYNURENINE FORMAMIDASE"/>
    <property type="match status" value="1"/>
</dbReference>
<keyword evidence="2 3" id="KW-0823">Tryptophan catabolism</keyword>
<comment type="pathway">
    <text evidence="3">Amino-acid degradation; L-tryptophan degradation via kynurenine pathway; L-kynurenine from L-tryptophan: step 2/2.</text>
</comment>
<dbReference type="OrthoDB" id="420264at2759"/>
<keyword evidence="6" id="KW-1185">Reference proteome</keyword>
<feature type="active site" description="Nucleophile" evidence="3">
    <location>
        <position position="132"/>
    </location>
</feature>
<protein>
    <recommendedName>
        <fullName evidence="3">Kynurenine formamidase</fullName>
        <shortName evidence="3">KFA</shortName>
        <shortName evidence="3">KFase</shortName>
        <ecNumber evidence="3">3.5.1.9</ecNumber>
    </recommendedName>
    <alternativeName>
        <fullName evidence="3">Arylformamidase</fullName>
    </alternativeName>
    <alternativeName>
        <fullName evidence="3">N-formylkynurenine formamidase</fullName>
        <shortName evidence="3">FKF</shortName>
    </alternativeName>
</protein>
<feature type="active site" evidence="3">
    <location>
        <position position="228"/>
    </location>
</feature>
<dbReference type="HOGENOM" id="CLU_016852_0_0_1"/>
<dbReference type="InterPro" id="IPR050300">
    <property type="entry name" value="GDXG_lipolytic_enzyme"/>
</dbReference>
<dbReference type="InterPro" id="IPR027519">
    <property type="entry name" value="KFase_ver/fungi-typ"/>
</dbReference>
<dbReference type="GeneID" id="19272675"/>
<dbReference type="GO" id="GO:0019441">
    <property type="term" value="P:L-tryptophan catabolic process to kynurenine"/>
    <property type="evidence" value="ECO:0007669"/>
    <property type="project" value="UniProtKB-UniRule"/>
</dbReference>
<feature type="domain" description="Alpha/beta hydrolase fold-3" evidence="4">
    <location>
        <begin position="38"/>
        <end position="151"/>
    </location>
</feature>
<dbReference type="PANTHER" id="PTHR48081">
    <property type="entry name" value="AB HYDROLASE SUPERFAMILY PROTEIN C4A8.06C"/>
    <property type="match status" value="1"/>
</dbReference>
<dbReference type="Proteomes" id="UP000030651">
    <property type="component" value="Unassembled WGS sequence"/>
</dbReference>
<evidence type="ECO:0000256" key="3">
    <source>
        <dbReference type="HAMAP-Rule" id="MF_03014"/>
    </source>
</evidence>
<dbReference type="HAMAP" id="MF_03014">
    <property type="entry name" value="KFase"/>
    <property type="match status" value="1"/>
</dbReference>
<comment type="subunit">
    <text evidence="3">Homodimer.</text>
</comment>
<dbReference type="OMA" id="YWVIYIH"/>
<dbReference type="InParanoid" id="W3X1X5"/>
<comment type="domain">
    <text evidence="3">The main chain amide nitrogen atoms of the second glycine and its adjacent residue in the HGGXW motif define the oxyanion hole, and stabilize the oxyanion that forms during the nucleophilic attack by the catalytic serine during substrate cleavage.</text>
</comment>
<keyword evidence="1 3" id="KW-0378">Hydrolase</keyword>
<comment type="catalytic activity">
    <reaction evidence="3">
        <text>N-formyl-L-kynurenine + H2O = L-kynurenine + formate + H(+)</text>
        <dbReference type="Rhea" id="RHEA:13009"/>
        <dbReference type="ChEBI" id="CHEBI:15377"/>
        <dbReference type="ChEBI" id="CHEBI:15378"/>
        <dbReference type="ChEBI" id="CHEBI:15740"/>
        <dbReference type="ChEBI" id="CHEBI:57959"/>
        <dbReference type="ChEBI" id="CHEBI:58629"/>
        <dbReference type="EC" id="3.5.1.9"/>
    </reaction>
</comment>
<dbReference type="SUPFAM" id="SSF53474">
    <property type="entry name" value="alpha/beta-Hydrolases"/>
    <property type="match status" value="1"/>
</dbReference>
<evidence type="ECO:0000256" key="2">
    <source>
        <dbReference type="ARBA" id="ARBA00023079"/>
    </source>
</evidence>
<dbReference type="Gene3D" id="3.40.50.1820">
    <property type="entry name" value="alpha/beta hydrolase"/>
    <property type="match status" value="1"/>
</dbReference>
<dbReference type="UniPathway" id="UPA00333">
    <property type="reaction ID" value="UER00454"/>
</dbReference>
<name>W3X1X5_PESFW</name>
<dbReference type="GO" id="GO:0004061">
    <property type="term" value="F:arylformamidase activity"/>
    <property type="evidence" value="ECO:0007669"/>
    <property type="project" value="UniProtKB-UniRule"/>
</dbReference>
<dbReference type="GO" id="GO:0034354">
    <property type="term" value="P:'de novo' NAD+ biosynthetic process from L-tryptophan"/>
    <property type="evidence" value="ECO:0007669"/>
    <property type="project" value="UniProtKB-UniRule"/>
</dbReference>
<organism evidence="5 6">
    <name type="scientific">Pestalotiopsis fici (strain W106-1 / CGMCC3.15140)</name>
    <dbReference type="NCBI Taxonomy" id="1229662"/>
    <lineage>
        <taxon>Eukaryota</taxon>
        <taxon>Fungi</taxon>
        <taxon>Dikarya</taxon>
        <taxon>Ascomycota</taxon>
        <taxon>Pezizomycotina</taxon>
        <taxon>Sordariomycetes</taxon>
        <taxon>Xylariomycetidae</taxon>
        <taxon>Amphisphaeriales</taxon>
        <taxon>Sporocadaceae</taxon>
        <taxon>Pestalotiopsis</taxon>
    </lineage>
</organism>
<comment type="function">
    <text evidence="3">Catalyzes the hydrolysis of N-formyl-L-kynurenine to L-kynurenine, the second step in the kynurenine pathway of tryptophan degradation. Kynurenine may be further oxidized to nicotinic acid, NAD(H) and NADP(H). Required for elimination of toxic metabolites.</text>
</comment>
<dbReference type="Pfam" id="PF07859">
    <property type="entry name" value="Abhydrolase_3"/>
    <property type="match status" value="1"/>
</dbReference>
<evidence type="ECO:0000313" key="6">
    <source>
        <dbReference type="Proteomes" id="UP000030651"/>
    </source>
</evidence>
<dbReference type="FunCoup" id="W3X1X5">
    <property type="interactions" value="165"/>
</dbReference>
<dbReference type="KEGG" id="pfy:PFICI_07662"/>
<evidence type="ECO:0000259" key="4">
    <source>
        <dbReference type="Pfam" id="PF07859"/>
    </source>
</evidence>
<dbReference type="AlphaFoldDB" id="W3X1X5"/>